<keyword evidence="3 7" id="KW-0812">Transmembrane</keyword>
<dbReference type="AlphaFoldDB" id="A0A401GB39"/>
<feature type="transmembrane region" description="Helical" evidence="7">
    <location>
        <begin position="89"/>
        <end position="108"/>
    </location>
</feature>
<dbReference type="PANTHER" id="PTHR13906">
    <property type="entry name" value="PORCUPINE"/>
    <property type="match status" value="1"/>
</dbReference>
<dbReference type="GO" id="GO:0005783">
    <property type="term" value="C:endoplasmic reticulum"/>
    <property type="evidence" value="ECO:0007669"/>
    <property type="project" value="TreeGrafter"/>
</dbReference>
<keyword evidence="5 7" id="KW-0472">Membrane</keyword>
<feature type="transmembrane region" description="Helical" evidence="7">
    <location>
        <begin position="48"/>
        <end position="69"/>
    </location>
</feature>
<dbReference type="InterPro" id="IPR049941">
    <property type="entry name" value="LPLAT_7/PORCN-like"/>
</dbReference>
<dbReference type="GO" id="GO:0003841">
    <property type="term" value="F:1-acylglycerol-3-phosphate O-acyltransferase activity"/>
    <property type="evidence" value="ECO:0007669"/>
    <property type="project" value="TreeGrafter"/>
</dbReference>
<proteinExistence type="predicted"/>
<comment type="subcellular location">
    <subcellularLocation>
        <location evidence="1">Membrane</location>
        <topology evidence="1">Multi-pass membrane protein</topology>
    </subcellularLocation>
</comment>
<dbReference type="Proteomes" id="UP000287166">
    <property type="component" value="Unassembled WGS sequence"/>
</dbReference>
<dbReference type="InterPro" id="IPR004299">
    <property type="entry name" value="MBOAT_fam"/>
</dbReference>
<dbReference type="RefSeq" id="XP_027610282.1">
    <property type="nucleotide sequence ID" value="XM_027754481.1"/>
</dbReference>
<organism evidence="8 9">
    <name type="scientific">Sparassis crispa</name>
    <dbReference type="NCBI Taxonomy" id="139825"/>
    <lineage>
        <taxon>Eukaryota</taxon>
        <taxon>Fungi</taxon>
        <taxon>Dikarya</taxon>
        <taxon>Basidiomycota</taxon>
        <taxon>Agaricomycotina</taxon>
        <taxon>Agaricomycetes</taxon>
        <taxon>Polyporales</taxon>
        <taxon>Sparassidaceae</taxon>
        <taxon>Sparassis</taxon>
    </lineage>
</organism>
<feature type="transmembrane region" description="Helical" evidence="7">
    <location>
        <begin position="20"/>
        <end position="36"/>
    </location>
</feature>
<dbReference type="GO" id="GO:0030258">
    <property type="term" value="P:lipid modification"/>
    <property type="evidence" value="ECO:0007669"/>
    <property type="project" value="TreeGrafter"/>
</dbReference>
<dbReference type="GeneID" id="38776286"/>
<evidence type="ECO:0000313" key="8">
    <source>
        <dbReference type="EMBL" id="GBE79369.1"/>
    </source>
</evidence>
<protein>
    <submittedName>
        <fullName evidence="8">Lysophospholipid acyltransferase</fullName>
    </submittedName>
</protein>
<keyword evidence="6 8" id="KW-0012">Acyltransferase</keyword>
<feature type="transmembrane region" description="Helical" evidence="7">
    <location>
        <begin position="222"/>
        <end position="242"/>
    </location>
</feature>
<evidence type="ECO:0000256" key="1">
    <source>
        <dbReference type="ARBA" id="ARBA00004141"/>
    </source>
</evidence>
<feature type="transmembrane region" description="Helical" evidence="7">
    <location>
        <begin position="454"/>
        <end position="474"/>
    </location>
</feature>
<dbReference type="GO" id="GO:0016020">
    <property type="term" value="C:membrane"/>
    <property type="evidence" value="ECO:0007669"/>
    <property type="project" value="UniProtKB-SubCell"/>
</dbReference>
<feature type="transmembrane region" description="Helical" evidence="7">
    <location>
        <begin position="416"/>
        <end position="434"/>
    </location>
</feature>
<evidence type="ECO:0000256" key="4">
    <source>
        <dbReference type="ARBA" id="ARBA00022989"/>
    </source>
</evidence>
<dbReference type="OrthoDB" id="286734at2759"/>
<evidence type="ECO:0000256" key="3">
    <source>
        <dbReference type="ARBA" id="ARBA00022692"/>
    </source>
</evidence>
<dbReference type="GO" id="GO:0046474">
    <property type="term" value="P:glycerophospholipid biosynthetic process"/>
    <property type="evidence" value="ECO:0007669"/>
    <property type="project" value="TreeGrafter"/>
</dbReference>
<keyword evidence="4 7" id="KW-1133">Transmembrane helix</keyword>
<name>A0A401GB39_9APHY</name>
<evidence type="ECO:0000256" key="2">
    <source>
        <dbReference type="ARBA" id="ARBA00022679"/>
    </source>
</evidence>
<accession>A0A401GB39</accession>
<evidence type="ECO:0000256" key="6">
    <source>
        <dbReference type="ARBA" id="ARBA00023315"/>
    </source>
</evidence>
<evidence type="ECO:0000256" key="7">
    <source>
        <dbReference type="SAM" id="Phobius"/>
    </source>
</evidence>
<gene>
    <name evidence="8" type="ORF">SCP_0205670</name>
</gene>
<comment type="caution">
    <text evidence="8">The sequence shown here is derived from an EMBL/GenBank/DDBJ whole genome shotgun (WGS) entry which is preliminary data.</text>
</comment>
<dbReference type="FunCoup" id="A0A401GB39">
    <property type="interactions" value="156"/>
</dbReference>
<dbReference type="EMBL" id="BFAD01000002">
    <property type="protein sequence ID" value="GBE79369.1"/>
    <property type="molecule type" value="Genomic_DNA"/>
</dbReference>
<dbReference type="InParanoid" id="A0A401GB39"/>
<dbReference type="STRING" id="139825.A0A401GB39"/>
<sequence length="535" mass="60950">MDIVFLPLATSLGVSIDQVKLIFCLLVSYPLGSVFIRIPTSKPTMKHLFNIAISLFYFLPVLNLWSGTLQLLVSVLGTYFLAAKIKRGRMPWIVFAFVMGHLTANHVIRTFRNQSYETFEITGPQMVLTMKLTTFAWNVWDSRRPVEELDQWQREKRVVQYPSLVEFLGYSLYFPSVLVGPYLEYADYVALIDGTIYKKPVVDKNRRLVPHGRKRVAYRKMVIGLALLGIYVTGISTFSYSATAQEWFKTKSFLYRFLFFQISGLFERTKYYAVWTLTEGAAILTGFGFSGYTSSGGTRWEGAANVNVWFIEFAPNMKVLLDNWNMKANIWLRECVYKRVTPKGKKPGFRSSMITFATSAFWHGISGGYYLTFFTGGFMQTAGRLCRAYLRPLFLPPTYVASRTAPPPPQTPLKRLYDLAGIVCTTLMLNYAGAPFMLLTMHDSLAGWSALQWYGHWMIGGALLFFYSGGRRLLKEAQVARVKKAGLYVEKNIADRTRDDSKAVPILPPVGDAVREMETEFERLMDDVMSPKEDI</sequence>
<evidence type="ECO:0000256" key="5">
    <source>
        <dbReference type="ARBA" id="ARBA00023136"/>
    </source>
</evidence>
<dbReference type="Pfam" id="PF03062">
    <property type="entry name" value="MBOAT"/>
    <property type="match status" value="1"/>
</dbReference>
<dbReference type="PANTHER" id="PTHR13906:SF4">
    <property type="entry name" value="LYSOPHOSPHOLIPID ACYLTRANSFERASE 6"/>
    <property type="match status" value="1"/>
</dbReference>
<keyword evidence="9" id="KW-1185">Reference proteome</keyword>
<dbReference type="GO" id="GO:0047184">
    <property type="term" value="F:1-acylglycerophosphocholine O-acyltransferase activity"/>
    <property type="evidence" value="ECO:0007669"/>
    <property type="project" value="TreeGrafter"/>
</dbReference>
<reference evidence="8 9" key="1">
    <citation type="journal article" date="2018" name="Sci. Rep.">
        <title>Genome sequence of the cauliflower mushroom Sparassis crispa (Hanabiratake) and its association with beneficial usage.</title>
        <authorList>
            <person name="Kiyama R."/>
            <person name="Furutani Y."/>
            <person name="Kawaguchi K."/>
            <person name="Nakanishi T."/>
        </authorList>
    </citation>
    <scope>NUCLEOTIDE SEQUENCE [LARGE SCALE GENOMIC DNA]</scope>
</reference>
<keyword evidence="2 8" id="KW-0808">Transferase</keyword>
<evidence type="ECO:0000313" key="9">
    <source>
        <dbReference type="Proteomes" id="UP000287166"/>
    </source>
</evidence>